<dbReference type="OrthoDB" id="9805663at2"/>
<dbReference type="InterPro" id="IPR014188">
    <property type="entry name" value="Acrylyl-CoA_reductase_AcuI"/>
</dbReference>
<dbReference type="InterPro" id="IPR051397">
    <property type="entry name" value="Zn-ADH-like_protein"/>
</dbReference>
<comment type="caution">
    <text evidence="2">The sequence shown here is derived from an EMBL/GenBank/DDBJ whole genome shotgun (WGS) entry which is preliminary data.</text>
</comment>
<gene>
    <name evidence="2" type="ORF">FRY97_00895</name>
</gene>
<dbReference type="GO" id="GO:0043958">
    <property type="term" value="F:acryloyl-CoA reductase (NADH) activity"/>
    <property type="evidence" value="ECO:0007669"/>
    <property type="project" value="UniProtKB-EC"/>
</dbReference>
<dbReference type="PANTHER" id="PTHR43677">
    <property type="entry name" value="SHORT-CHAIN DEHYDROGENASE/REDUCTASE"/>
    <property type="match status" value="1"/>
</dbReference>
<dbReference type="SMART" id="SM00829">
    <property type="entry name" value="PKS_ER"/>
    <property type="match status" value="1"/>
</dbReference>
<dbReference type="CDD" id="cd05280">
    <property type="entry name" value="MDR_yhdh_yhfp"/>
    <property type="match status" value="1"/>
</dbReference>
<dbReference type="InterPro" id="IPR013149">
    <property type="entry name" value="ADH-like_C"/>
</dbReference>
<dbReference type="EC" id="1.3.1.95" evidence="2"/>
<dbReference type="InterPro" id="IPR036291">
    <property type="entry name" value="NAD(P)-bd_dom_sf"/>
</dbReference>
<name>A0A5C6S898_9BACT</name>
<dbReference type="SUPFAM" id="SSF50129">
    <property type="entry name" value="GroES-like"/>
    <property type="match status" value="1"/>
</dbReference>
<dbReference type="InterPro" id="IPR013154">
    <property type="entry name" value="ADH-like_N"/>
</dbReference>
<dbReference type="Gene3D" id="3.40.50.720">
    <property type="entry name" value="NAD(P)-binding Rossmann-like Domain"/>
    <property type="match status" value="1"/>
</dbReference>
<feature type="domain" description="Enoyl reductase (ER)" evidence="1">
    <location>
        <begin position="17"/>
        <end position="328"/>
    </location>
</feature>
<dbReference type="Pfam" id="PF00107">
    <property type="entry name" value="ADH_zinc_N"/>
    <property type="match status" value="1"/>
</dbReference>
<dbReference type="InterPro" id="IPR011032">
    <property type="entry name" value="GroES-like_sf"/>
</dbReference>
<keyword evidence="2" id="KW-0560">Oxidoreductase</keyword>
<evidence type="ECO:0000259" key="1">
    <source>
        <dbReference type="SMART" id="SM00829"/>
    </source>
</evidence>
<keyword evidence="3" id="KW-1185">Reference proteome</keyword>
<accession>A0A5C6S898</accession>
<dbReference type="Gene3D" id="3.90.180.10">
    <property type="entry name" value="Medium-chain alcohol dehydrogenases, catalytic domain"/>
    <property type="match status" value="1"/>
</dbReference>
<dbReference type="AlphaFoldDB" id="A0A5C6S898"/>
<sequence>MANLTFKALQAREIAGGGFETAIVDRTTDSLPEGEVLVKVRYSSLNYKDALSAAGNKGVTREYPHTPGIDAAGEVVEDTSGAFAPGAEVIVTSYDLGMNTSGGFGQYIRVPAAWVAPLPEGLSLKEAMMLGTAGLTAGMCVQRIAEAVVPGAGPIVVSGATGGVGSISVAILSKLGYQVAAVTGKPEAAPFLESLGASEIIARDEIGEPEKRPLLKSRFAGAVDTVGGPILENIIKSAQPMAVVASCGNAASPQLNLTVFPFILRGVSLVGIDSQNFPMPARRAVWQHLATDWKPGQLMSMAEVVGLEGLQEKIGLILKGQLKGRVVVDLWG</sequence>
<proteinExistence type="predicted"/>
<evidence type="ECO:0000313" key="3">
    <source>
        <dbReference type="Proteomes" id="UP000321580"/>
    </source>
</evidence>
<dbReference type="SUPFAM" id="SSF51735">
    <property type="entry name" value="NAD(P)-binding Rossmann-fold domains"/>
    <property type="match status" value="1"/>
</dbReference>
<dbReference type="NCBIfam" id="TIGR02823">
    <property type="entry name" value="oxido_YhdH"/>
    <property type="match status" value="1"/>
</dbReference>
<dbReference type="InterPro" id="IPR020843">
    <property type="entry name" value="ER"/>
</dbReference>
<dbReference type="EMBL" id="VOOR01000001">
    <property type="protein sequence ID" value="TXB70291.1"/>
    <property type="molecule type" value="Genomic_DNA"/>
</dbReference>
<dbReference type="PANTHER" id="PTHR43677:SF1">
    <property type="entry name" value="ACRYLYL-COA REDUCTASE ACUI-RELATED"/>
    <property type="match status" value="1"/>
</dbReference>
<protein>
    <submittedName>
        <fullName evidence="2">Acryloyl-CoA reductase</fullName>
        <ecNumber evidence="2">1.3.1.95</ecNumber>
    </submittedName>
</protein>
<evidence type="ECO:0000313" key="2">
    <source>
        <dbReference type="EMBL" id="TXB70291.1"/>
    </source>
</evidence>
<organism evidence="2 3">
    <name type="scientific">Phaeodactylibacter luteus</name>
    <dbReference type="NCBI Taxonomy" id="1564516"/>
    <lineage>
        <taxon>Bacteria</taxon>
        <taxon>Pseudomonadati</taxon>
        <taxon>Bacteroidota</taxon>
        <taxon>Saprospiria</taxon>
        <taxon>Saprospirales</taxon>
        <taxon>Haliscomenobacteraceae</taxon>
        <taxon>Phaeodactylibacter</taxon>
    </lineage>
</organism>
<dbReference type="Proteomes" id="UP000321580">
    <property type="component" value="Unassembled WGS sequence"/>
</dbReference>
<dbReference type="Pfam" id="PF08240">
    <property type="entry name" value="ADH_N"/>
    <property type="match status" value="1"/>
</dbReference>
<dbReference type="RefSeq" id="WP_147165523.1">
    <property type="nucleotide sequence ID" value="NZ_VOOR01000001.1"/>
</dbReference>
<reference evidence="2 3" key="1">
    <citation type="submission" date="2019-08" db="EMBL/GenBank/DDBJ databases">
        <title>Genome of Phaeodactylibacter luteus.</title>
        <authorList>
            <person name="Bowman J.P."/>
        </authorList>
    </citation>
    <scope>NUCLEOTIDE SEQUENCE [LARGE SCALE GENOMIC DNA]</scope>
    <source>
        <strain evidence="2 3">KCTC 42180</strain>
    </source>
</reference>
<dbReference type="GO" id="GO:0043957">
    <property type="term" value="F:acryloyl-CoA reductase (NADPH) activity"/>
    <property type="evidence" value="ECO:0007669"/>
    <property type="project" value="TreeGrafter"/>
</dbReference>